<protein>
    <submittedName>
        <fullName evidence="1">Uncharacterized protein</fullName>
    </submittedName>
</protein>
<organism evidence="1 2">
    <name type="scientific">Roseomonas fluvialis</name>
    <dbReference type="NCBI Taxonomy" id="1750527"/>
    <lineage>
        <taxon>Bacteria</taxon>
        <taxon>Pseudomonadati</taxon>
        <taxon>Pseudomonadota</taxon>
        <taxon>Alphaproteobacteria</taxon>
        <taxon>Acetobacterales</taxon>
        <taxon>Roseomonadaceae</taxon>
        <taxon>Roseomonas</taxon>
    </lineage>
</organism>
<evidence type="ECO:0000313" key="1">
    <source>
        <dbReference type="EMBL" id="BDG70188.1"/>
    </source>
</evidence>
<gene>
    <name evidence="1" type="ORF">Rmf_01170</name>
</gene>
<name>A0ABM7XXJ6_9PROT</name>
<reference evidence="1 2" key="1">
    <citation type="journal article" date="2016" name="Microbes Environ.">
        <title>Phylogenetically diverse aerobic anoxygenic phototrophic bacteria isolated from epilithic biofilms in Tama river, Japan.</title>
        <authorList>
            <person name="Hirose S."/>
            <person name="Matsuura K."/>
            <person name="Haruta S."/>
        </authorList>
    </citation>
    <scope>NUCLEOTIDE SEQUENCE [LARGE SCALE GENOMIC DNA]</scope>
    <source>
        <strain evidence="1 2">S08</strain>
    </source>
</reference>
<accession>A0ABM7XXJ6</accession>
<evidence type="ECO:0000313" key="2">
    <source>
        <dbReference type="Proteomes" id="UP000831327"/>
    </source>
</evidence>
<dbReference type="EMBL" id="AP025637">
    <property type="protein sequence ID" value="BDG70188.1"/>
    <property type="molecule type" value="Genomic_DNA"/>
</dbReference>
<proteinExistence type="predicted"/>
<keyword evidence="2" id="KW-1185">Reference proteome</keyword>
<dbReference type="Proteomes" id="UP000831327">
    <property type="component" value="Chromosome"/>
</dbReference>
<sequence length="149" mass="16437">MENSGKYSGSNLSNLEKDPDMARVADYSIISDNVIQDSNVDFTVPDNIHAGSRSVLRFKIKARGLDSGDVPFGSFDGMSTRVLLNGSVVWTWNWTNSENPTRVFQEVVPAGIVKPGDNRFEVKVKFNDPDGGLSIISISDAVLWWQAEI</sequence>